<sequence>MSAAASLDVQQPSRLFKALGDETRLRIVALLAHGELCVCHLESALELTQSNTSRQLSVLRAAGVVEPRRNGSWVYYRLAPQLDEVCKQQLKALVSSFGKQETLRKDVEQLLKSRGPNSCQ</sequence>
<gene>
    <name evidence="5" type="ORF">CYFUS_004164</name>
</gene>
<keyword evidence="3" id="KW-0804">Transcription</keyword>
<dbReference type="EMBL" id="CP022098">
    <property type="protein sequence ID" value="ATB38729.1"/>
    <property type="molecule type" value="Genomic_DNA"/>
</dbReference>
<dbReference type="AlphaFoldDB" id="A0A250J459"/>
<evidence type="ECO:0000256" key="3">
    <source>
        <dbReference type="ARBA" id="ARBA00023163"/>
    </source>
</evidence>
<dbReference type="PROSITE" id="PS50987">
    <property type="entry name" value="HTH_ARSR_2"/>
    <property type="match status" value="1"/>
</dbReference>
<dbReference type="KEGG" id="cfus:CYFUS_004164"/>
<feature type="domain" description="HTH arsR-type" evidence="4">
    <location>
        <begin position="4"/>
        <end position="97"/>
    </location>
</feature>
<keyword evidence="2" id="KW-0238">DNA-binding</keyword>
<dbReference type="InterPro" id="IPR036390">
    <property type="entry name" value="WH_DNA-bd_sf"/>
</dbReference>
<dbReference type="PANTHER" id="PTHR33154:SF18">
    <property type="entry name" value="ARSENICAL RESISTANCE OPERON REPRESSOR"/>
    <property type="match status" value="1"/>
</dbReference>
<keyword evidence="1" id="KW-0805">Transcription regulation</keyword>
<dbReference type="InterPro" id="IPR036388">
    <property type="entry name" value="WH-like_DNA-bd_sf"/>
</dbReference>
<dbReference type="InterPro" id="IPR011991">
    <property type="entry name" value="ArsR-like_HTH"/>
</dbReference>
<proteinExistence type="predicted"/>
<accession>A0A250J459</accession>
<evidence type="ECO:0000313" key="6">
    <source>
        <dbReference type="Proteomes" id="UP000217257"/>
    </source>
</evidence>
<evidence type="ECO:0000256" key="2">
    <source>
        <dbReference type="ARBA" id="ARBA00023125"/>
    </source>
</evidence>
<dbReference type="PANTHER" id="PTHR33154">
    <property type="entry name" value="TRANSCRIPTIONAL REGULATOR, ARSR FAMILY"/>
    <property type="match status" value="1"/>
</dbReference>
<evidence type="ECO:0000256" key="1">
    <source>
        <dbReference type="ARBA" id="ARBA00023015"/>
    </source>
</evidence>
<dbReference type="GO" id="GO:0003700">
    <property type="term" value="F:DNA-binding transcription factor activity"/>
    <property type="evidence" value="ECO:0007669"/>
    <property type="project" value="InterPro"/>
</dbReference>
<dbReference type="NCBIfam" id="NF033788">
    <property type="entry name" value="HTH_metalloreg"/>
    <property type="match status" value="1"/>
</dbReference>
<dbReference type="InterPro" id="IPR051081">
    <property type="entry name" value="HTH_MetalResp_TranReg"/>
</dbReference>
<dbReference type="CDD" id="cd00090">
    <property type="entry name" value="HTH_ARSR"/>
    <property type="match status" value="1"/>
</dbReference>
<dbReference type="InterPro" id="IPR001845">
    <property type="entry name" value="HTH_ArsR_DNA-bd_dom"/>
</dbReference>
<dbReference type="GO" id="GO:0003677">
    <property type="term" value="F:DNA binding"/>
    <property type="evidence" value="ECO:0007669"/>
    <property type="project" value="UniProtKB-KW"/>
</dbReference>
<dbReference type="PRINTS" id="PR00778">
    <property type="entry name" value="HTHARSR"/>
</dbReference>
<dbReference type="Proteomes" id="UP000217257">
    <property type="component" value="Chromosome"/>
</dbReference>
<protein>
    <submittedName>
        <fullName evidence="5">Transcriptional regulator</fullName>
    </submittedName>
</protein>
<dbReference type="Gene3D" id="1.10.10.10">
    <property type="entry name" value="Winged helix-like DNA-binding domain superfamily/Winged helix DNA-binding domain"/>
    <property type="match status" value="1"/>
</dbReference>
<dbReference type="Pfam" id="PF01022">
    <property type="entry name" value="HTH_5"/>
    <property type="match status" value="1"/>
</dbReference>
<evidence type="ECO:0000313" key="5">
    <source>
        <dbReference type="EMBL" id="ATB38729.1"/>
    </source>
</evidence>
<name>A0A250J459_9BACT</name>
<reference evidence="5 6" key="1">
    <citation type="submission" date="2017-06" db="EMBL/GenBank/DDBJ databases">
        <title>Sequencing and comparative analysis of myxobacterial genomes.</title>
        <authorList>
            <person name="Rupp O."/>
            <person name="Goesmann A."/>
            <person name="Sogaard-Andersen L."/>
        </authorList>
    </citation>
    <scope>NUCLEOTIDE SEQUENCE [LARGE SCALE GENOMIC DNA]</scope>
    <source>
        <strain evidence="5 6">DSM 52655</strain>
    </source>
</reference>
<organism evidence="5 6">
    <name type="scientific">Cystobacter fuscus</name>
    <dbReference type="NCBI Taxonomy" id="43"/>
    <lineage>
        <taxon>Bacteria</taxon>
        <taxon>Pseudomonadati</taxon>
        <taxon>Myxococcota</taxon>
        <taxon>Myxococcia</taxon>
        <taxon>Myxococcales</taxon>
        <taxon>Cystobacterineae</taxon>
        <taxon>Archangiaceae</taxon>
        <taxon>Cystobacter</taxon>
    </lineage>
</organism>
<evidence type="ECO:0000259" key="4">
    <source>
        <dbReference type="PROSITE" id="PS50987"/>
    </source>
</evidence>
<dbReference type="SMART" id="SM00418">
    <property type="entry name" value="HTH_ARSR"/>
    <property type="match status" value="1"/>
</dbReference>
<dbReference type="RefSeq" id="WP_095986865.1">
    <property type="nucleotide sequence ID" value="NZ_CP022098.1"/>
</dbReference>
<dbReference type="SUPFAM" id="SSF46785">
    <property type="entry name" value="Winged helix' DNA-binding domain"/>
    <property type="match status" value="1"/>
</dbReference>